<evidence type="ECO:0000313" key="2">
    <source>
        <dbReference type="EMBL" id="MCR8633908.1"/>
    </source>
</evidence>
<accession>A0ABT1YL53</accession>
<organism evidence="2 3">
    <name type="scientific">Paenibacillus radicis</name>
    <name type="common">ex Xue et al. 2023</name>
    <dbReference type="NCBI Taxonomy" id="2972489"/>
    <lineage>
        <taxon>Bacteria</taxon>
        <taxon>Bacillati</taxon>
        <taxon>Bacillota</taxon>
        <taxon>Bacilli</taxon>
        <taxon>Bacillales</taxon>
        <taxon>Paenibacillaceae</taxon>
        <taxon>Paenibacillus</taxon>
    </lineage>
</organism>
<dbReference type="RefSeq" id="WP_258215479.1">
    <property type="nucleotide sequence ID" value="NZ_JANQBD010000017.1"/>
</dbReference>
<protein>
    <submittedName>
        <fullName evidence="2">Uncharacterized protein</fullName>
    </submittedName>
</protein>
<proteinExistence type="predicted"/>
<sequence length="126" mass="14307">MARRSKRSISTFLVSALGMLCMLKAFVWVLETKVLNTPIEIPFLNYGIMIAVALLLIRVSFVLLKHKARKSKVDVQEIGNGATTPNDIGTFHCADCGKKVSEKVRSYCLERPNKFNNQVFCYEHQR</sequence>
<feature type="transmembrane region" description="Helical" evidence="1">
    <location>
        <begin position="43"/>
        <end position="64"/>
    </location>
</feature>
<evidence type="ECO:0000313" key="3">
    <source>
        <dbReference type="Proteomes" id="UP001300012"/>
    </source>
</evidence>
<keyword evidence="1" id="KW-0812">Transmembrane</keyword>
<name>A0ABT1YL53_9BACL</name>
<dbReference type="Proteomes" id="UP001300012">
    <property type="component" value="Unassembled WGS sequence"/>
</dbReference>
<gene>
    <name evidence="2" type="ORF">NV381_22225</name>
</gene>
<reference evidence="2 3" key="1">
    <citation type="submission" date="2022-08" db="EMBL/GenBank/DDBJ databases">
        <title>Paenibacillus endoradicis sp. nov., Paenibacillus radicibacter sp. nov and Paenibacillus pararadicis sp. nov., three cold-adapted plant growth-promoting bacteria isolated from root of Larix gmelinii in Great Khingan.</title>
        <authorList>
            <person name="Xue H."/>
        </authorList>
    </citation>
    <scope>NUCLEOTIDE SEQUENCE [LARGE SCALE GENOMIC DNA]</scope>
    <source>
        <strain evidence="2 3">N5-1-1-5</strain>
    </source>
</reference>
<keyword evidence="1" id="KW-0472">Membrane</keyword>
<keyword evidence="3" id="KW-1185">Reference proteome</keyword>
<feature type="transmembrane region" description="Helical" evidence="1">
    <location>
        <begin position="12"/>
        <end position="31"/>
    </location>
</feature>
<keyword evidence="1" id="KW-1133">Transmembrane helix</keyword>
<comment type="caution">
    <text evidence="2">The sequence shown here is derived from an EMBL/GenBank/DDBJ whole genome shotgun (WGS) entry which is preliminary data.</text>
</comment>
<evidence type="ECO:0000256" key="1">
    <source>
        <dbReference type="SAM" id="Phobius"/>
    </source>
</evidence>
<dbReference type="EMBL" id="JANQBD010000017">
    <property type="protein sequence ID" value="MCR8633908.1"/>
    <property type="molecule type" value="Genomic_DNA"/>
</dbReference>